<evidence type="ECO:0000256" key="4">
    <source>
        <dbReference type="ARBA" id="ARBA00022679"/>
    </source>
</evidence>
<evidence type="ECO:0000256" key="2">
    <source>
        <dbReference type="ARBA" id="ARBA00022475"/>
    </source>
</evidence>
<evidence type="ECO:0000256" key="1">
    <source>
        <dbReference type="ARBA" id="ARBA00004533"/>
    </source>
</evidence>
<evidence type="ECO:0000313" key="7">
    <source>
        <dbReference type="EMBL" id="PZF74433.1"/>
    </source>
</evidence>
<keyword evidence="6 7" id="KW-0012">Acyltransferase</keyword>
<comment type="caution">
    <text evidence="7">The sequence shown here is derived from an EMBL/GenBank/DDBJ whole genome shotgun (WGS) entry which is preliminary data.</text>
</comment>
<keyword evidence="5" id="KW-0472">Membrane</keyword>
<dbReference type="PANTHER" id="PTHR30606:SF10">
    <property type="entry name" value="PHOSPHATIDYLINOSITOL MANNOSIDE ACYLTRANSFERASE"/>
    <property type="match status" value="1"/>
</dbReference>
<evidence type="ECO:0000256" key="5">
    <source>
        <dbReference type="ARBA" id="ARBA00023136"/>
    </source>
</evidence>
<dbReference type="GO" id="GO:0016746">
    <property type="term" value="F:acyltransferase activity"/>
    <property type="evidence" value="ECO:0007669"/>
    <property type="project" value="UniProtKB-KW"/>
</dbReference>
<keyword evidence="3" id="KW-0997">Cell inner membrane</keyword>
<evidence type="ECO:0000313" key="8">
    <source>
        <dbReference type="Proteomes" id="UP000248745"/>
    </source>
</evidence>
<dbReference type="InterPro" id="IPR004960">
    <property type="entry name" value="LipA_acyltrans"/>
</dbReference>
<dbReference type="PANTHER" id="PTHR30606">
    <property type="entry name" value="LIPID A BIOSYNTHESIS LAUROYL ACYLTRANSFERASE"/>
    <property type="match status" value="1"/>
</dbReference>
<protein>
    <submittedName>
        <fullName evidence="7">Lipid A biosynthesis acyltransferase</fullName>
    </submittedName>
</protein>
<comment type="subcellular location">
    <subcellularLocation>
        <location evidence="1">Cell inner membrane</location>
    </subcellularLocation>
</comment>
<dbReference type="Pfam" id="PF03279">
    <property type="entry name" value="Lip_A_acyltrans"/>
    <property type="match status" value="1"/>
</dbReference>
<dbReference type="EMBL" id="QKTW01000003">
    <property type="protein sequence ID" value="PZF74433.1"/>
    <property type="molecule type" value="Genomic_DNA"/>
</dbReference>
<keyword evidence="2" id="KW-1003">Cell membrane</keyword>
<proteinExistence type="predicted"/>
<dbReference type="GO" id="GO:0005886">
    <property type="term" value="C:plasma membrane"/>
    <property type="evidence" value="ECO:0007669"/>
    <property type="project" value="UniProtKB-SubCell"/>
</dbReference>
<keyword evidence="4 7" id="KW-0808">Transferase</keyword>
<reference evidence="7 8" key="1">
    <citation type="submission" date="2018-06" db="EMBL/GenBank/DDBJ databases">
        <title>Mucibacter soli gen. nov., sp. nov., a new member of the family Chitinophagaceae producing mucin.</title>
        <authorList>
            <person name="Kim M.-K."/>
            <person name="Park S."/>
            <person name="Kim T.-S."/>
            <person name="Joung Y."/>
            <person name="Han J.-H."/>
            <person name="Kim S.B."/>
        </authorList>
    </citation>
    <scope>NUCLEOTIDE SEQUENCE [LARGE SCALE GENOMIC DNA]</scope>
    <source>
        <strain evidence="7 8">R1-15</strain>
    </source>
</reference>
<gene>
    <name evidence="7" type="ORF">DN068_02310</name>
</gene>
<dbReference type="GO" id="GO:0009247">
    <property type="term" value="P:glycolipid biosynthetic process"/>
    <property type="evidence" value="ECO:0007669"/>
    <property type="project" value="UniProtKB-ARBA"/>
</dbReference>
<dbReference type="Proteomes" id="UP000248745">
    <property type="component" value="Unassembled WGS sequence"/>
</dbReference>
<dbReference type="OrthoDB" id="9808633at2"/>
<name>A0A2W2C2U8_9BACT</name>
<organism evidence="7 8">
    <name type="scientific">Taibaiella soli</name>
    <dbReference type="NCBI Taxonomy" id="1649169"/>
    <lineage>
        <taxon>Bacteria</taxon>
        <taxon>Pseudomonadati</taxon>
        <taxon>Bacteroidota</taxon>
        <taxon>Chitinophagia</taxon>
        <taxon>Chitinophagales</taxon>
        <taxon>Chitinophagaceae</taxon>
        <taxon>Taibaiella</taxon>
    </lineage>
</organism>
<evidence type="ECO:0000256" key="6">
    <source>
        <dbReference type="ARBA" id="ARBA00023315"/>
    </source>
</evidence>
<dbReference type="RefSeq" id="WP_110997271.1">
    <property type="nucleotide sequence ID" value="NZ_QKTW01000003.1"/>
</dbReference>
<keyword evidence="8" id="KW-1185">Reference proteome</keyword>
<accession>A0A2W2C2U8</accession>
<evidence type="ECO:0000256" key="3">
    <source>
        <dbReference type="ARBA" id="ARBA00022519"/>
    </source>
</evidence>
<dbReference type="AlphaFoldDB" id="A0A2W2C2U8"/>
<sequence length="299" mass="34754">MPDKKQWEGRSRASTTGYAIFVWLLEHGGIKPAYALLHFVTIYYRLFVPAAIRPLRYLYRERLQFTKAETNRLIRRNLLIFGQTLIDKIIVLAGIKNPLTFSHPGIEYLEDMVKEGKGGLLVSAHLGNWEVAGHMLKRLESTINILMYDGEAEQIKDFMERFDAKRSFNIIYIREDLSHIYEISAALQRNEFVCLHADRFRPGNRTVKHSFLGVETEFPVGPFVLASKLKAPVCFVFAFKETNFHYSFYAPYAARTYEGRGMEGATRMLEDYVQLLEQGLKDHPEQWFNYFEFWPNGSA</sequence>
<dbReference type="CDD" id="cd07984">
    <property type="entry name" value="LPLAT_LABLAT-like"/>
    <property type="match status" value="1"/>
</dbReference>